<reference evidence="2 3" key="1">
    <citation type="submission" date="2019-10" db="EMBL/GenBank/DDBJ databases">
        <title>Streptomyces smaragdinus sp. nov. and Streptomyces fabii sp. nov., isolated from the gut of fungus growing-termite Macrotermes natalensis.</title>
        <authorList>
            <person name="Schwitalla J."/>
            <person name="Benndorf R."/>
            <person name="Martin K."/>
            <person name="De Beer W."/>
            <person name="Kaster A.-K."/>
            <person name="Vollmers J."/>
            <person name="Poulsen M."/>
            <person name="Beemelmanns C."/>
        </authorList>
    </citation>
    <scope>NUCLEOTIDE SEQUENCE [LARGE SCALE GENOMIC DNA]</scope>
    <source>
        <strain evidence="2 3">RB5</strain>
    </source>
</reference>
<keyword evidence="1" id="KW-0472">Membrane</keyword>
<name>A0A7K0CIW6_9ACTN</name>
<dbReference type="AlphaFoldDB" id="A0A7K0CIW6"/>
<proteinExistence type="predicted"/>
<protein>
    <submittedName>
        <fullName evidence="2">Uncharacterized protein</fullName>
    </submittedName>
</protein>
<feature type="transmembrane region" description="Helical" evidence="1">
    <location>
        <begin position="49"/>
        <end position="66"/>
    </location>
</feature>
<comment type="caution">
    <text evidence="2">The sequence shown here is derived from an EMBL/GenBank/DDBJ whole genome shotgun (WGS) entry which is preliminary data.</text>
</comment>
<evidence type="ECO:0000256" key="1">
    <source>
        <dbReference type="SAM" id="Phobius"/>
    </source>
</evidence>
<gene>
    <name evidence="2" type="ORF">SRB5_31010</name>
</gene>
<feature type="transmembrane region" description="Helical" evidence="1">
    <location>
        <begin position="128"/>
        <end position="146"/>
    </location>
</feature>
<keyword evidence="3" id="KW-1185">Reference proteome</keyword>
<organism evidence="2 3">
    <name type="scientific">Streptomyces smaragdinus</name>
    <dbReference type="NCBI Taxonomy" id="2585196"/>
    <lineage>
        <taxon>Bacteria</taxon>
        <taxon>Bacillati</taxon>
        <taxon>Actinomycetota</taxon>
        <taxon>Actinomycetes</taxon>
        <taxon>Kitasatosporales</taxon>
        <taxon>Streptomycetaceae</taxon>
        <taxon>Streptomyces</taxon>
    </lineage>
</organism>
<dbReference type="Proteomes" id="UP000466345">
    <property type="component" value="Unassembled WGS sequence"/>
</dbReference>
<keyword evidence="1" id="KW-1133">Transmembrane helix</keyword>
<evidence type="ECO:0000313" key="2">
    <source>
        <dbReference type="EMBL" id="MQY12962.1"/>
    </source>
</evidence>
<evidence type="ECO:0000313" key="3">
    <source>
        <dbReference type="Proteomes" id="UP000466345"/>
    </source>
</evidence>
<keyword evidence="1" id="KW-0812">Transmembrane</keyword>
<sequence>MLGAKLLVTTGLTLALVPAILLVNAVALLVLYGDVVDMPGDGLTRLLGWAGLTAGCAWTGLLAAGVSRSTTAGTAAALALPVAVPPVSAALARTEAAHRLLGLPVHLGLPPGAVNALTDTVALAAGPYGHAVALTLTALLAPYLLASLRARTRRR</sequence>
<dbReference type="EMBL" id="WEGJ01000009">
    <property type="protein sequence ID" value="MQY12962.1"/>
    <property type="molecule type" value="Genomic_DNA"/>
</dbReference>
<accession>A0A7K0CIW6</accession>